<accession>A0AA87MNL8</accession>
<organism evidence="1 2">
    <name type="scientific">Leptospira mayottensis 200901122</name>
    <dbReference type="NCBI Taxonomy" id="1193010"/>
    <lineage>
        <taxon>Bacteria</taxon>
        <taxon>Pseudomonadati</taxon>
        <taxon>Spirochaetota</taxon>
        <taxon>Spirochaetia</taxon>
        <taxon>Leptospirales</taxon>
        <taxon>Leptospiraceae</taxon>
        <taxon>Leptospira</taxon>
    </lineage>
</organism>
<sequence>MFLPIKPELAHKIINGEKNVEFKKKFSIQDVERIVIYPSKLEQRVSAMRLLILL</sequence>
<gene>
    <name evidence="1" type="ORF">LEP1GSC125_2787</name>
</gene>
<reference evidence="1 2" key="1">
    <citation type="journal article" date="2014" name="Int. J. Syst. Evol. Microbiol.">
        <title>Leptospira mayottensis sp. nov., a pathogenic species of the genus Leptospira isolated from humans.</title>
        <authorList>
            <person name="Bourhy P."/>
            <person name="Collet L."/>
            <person name="Brisse S."/>
            <person name="Picardeau M."/>
        </authorList>
    </citation>
    <scope>NUCLEOTIDE SEQUENCE [LARGE SCALE GENOMIC DNA]</scope>
    <source>
        <strain evidence="1 2">200901122</strain>
    </source>
</reference>
<evidence type="ECO:0000313" key="2">
    <source>
        <dbReference type="Proteomes" id="UP000001343"/>
    </source>
</evidence>
<protein>
    <submittedName>
        <fullName evidence="1">Uncharacterized protein</fullName>
    </submittedName>
</protein>
<comment type="caution">
    <text evidence="1">The sequence shown here is derived from an EMBL/GenBank/DDBJ whole genome shotgun (WGS) entry which is preliminary data.</text>
</comment>
<name>A0AA87MNL8_9LEPT</name>
<dbReference type="Gene3D" id="2.30.130.30">
    <property type="entry name" value="Hypothetical protein"/>
    <property type="match status" value="1"/>
</dbReference>
<dbReference type="AlphaFoldDB" id="A0AA87MNL8"/>
<dbReference type="Proteomes" id="UP000001343">
    <property type="component" value="Unassembled WGS sequence"/>
</dbReference>
<evidence type="ECO:0000313" key="1">
    <source>
        <dbReference type="EMBL" id="EKR98977.1"/>
    </source>
</evidence>
<proteinExistence type="predicted"/>
<dbReference type="EMBL" id="AKWM02000062">
    <property type="protein sequence ID" value="EKR98977.1"/>
    <property type="molecule type" value="Genomic_DNA"/>
</dbReference>